<name>A0A8S1QX31_9CILI</name>
<dbReference type="AlphaFoldDB" id="A0A8S1QX31"/>
<comment type="caution">
    <text evidence="1">The sequence shown here is derived from an EMBL/GenBank/DDBJ whole genome shotgun (WGS) entry which is preliminary data.</text>
</comment>
<organism evidence="1 2">
    <name type="scientific">Paramecium sonneborni</name>
    <dbReference type="NCBI Taxonomy" id="65129"/>
    <lineage>
        <taxon>Eukaryota</taxon>
        <taxon>Sar</taxon>
        <taxon>Alveolata</taxon>
        <taxon>Ciliophora</taxon>
        <taxon>Intramacronucleata</taxon>
        <taxon>Oligohymenophorea</taxon>
        <taxon>Peniculida</taxon>
        <taxon>Parameciidae</taxon>
        <taxon>Paramecium</taxon>
    </lineage>
</organism>
<dbReference type="Proteomes" id="UP000692954">
    <property type="component" value="Unassembled WGS sequence"/>
</dbReference>
<dbReference type="OrthoDB" id="286361at2759"/>
<keyword evidence="2" id="KW-1185">Reference proteome</keyword>
<reference evidence="1" key="1">
    <citation type="submission" date="2021-01" db="EMBL/GenBank/DDBJ databases">
        <authorList>
            <consortium name="Genoscope - CEA"/>
            <person name="William W."/>
        </authorList>
    </citation>
    <scope>NUCLEOTIDE SEQUENCE</scope>
</reference>
<evidence type="ECO:0000313" key="1">
    <source>
        <dbReference type="EMBL" id="CAD8120039.1"/>
    </source>
</evidence>
<accession>A0A8S1QX31</accession>
<gene>
    <name evidence="1" type="ORF">PSON_ATCC_30995.1.T1240056</name>
</gene>
<protein>
    <submittedName>
        <fullName evidence="1">Uncharacterized protein</fullName>
    </submittedName>
</protein>
<sequence>MSDSDSDYYQKFGINQSVFNSEPIKQLTPILKVARSASDDIMVRKDSYGNVISNGNKKHKIQFREKNEIFLVENWKQYNTDVANQESPCICQII</sequence>
<dbReference type="EMBL" id="CAJJDN010000124">
    <property type="protein sequence ID" value="CAD8120039.1"/>
    <property type="molecule type" value="Genomic_DNA"/>
</dbReference>
<proteinExistence type="predicted"/>
<evidence type="ECO:0000313" key="2">
    <source>
        <dbReference type="Proteomes" id="UP000692954"/>
    </source>
</evidence>